<gene>
    <name evidence="1" type="ORF">INR99_13345</name>
</gene>
<reference evidence="1 2" key="1">
    <citation type="submission" date="2020-10" db="EMBL/GenBank/DDBJ databases">
        <title>The genome sequence of Chitinilyticum litopenaei 4Y14.</title>
        <authorList>
            <person name="Liu Y."/>
        </authorList>
    </citation>
    <scope>NUCLEOTIDE SEQUENCE [LARGE SCALE GENOMIC DNA]</scope>
    <source>
        <strain evidence="1 2">4Y14</strain>
    </source>
</reference>
<comment type="caution">
    <text evidence="1">The sequence shown here is derived from an EMBL/GenBank/DDBJ whole genome shotgun (WGS) entry which is preliminary data.</text>
</comment>
<organism evidence="1 2">
    <name type="scientific">Chitinilyticum piscinae</name>
    <dbReference type="NCBI Taxonomy" id="2866724"/>
    <lineage>
        <taxon>Bacteria</taxon>
        <taxon>Pseudomonadati</taxon>
        <taxon>Pseudomonadota</taxon>
        <taxon>Betaproteobacteria</taxon>
        <taxon>Neisseriales</taxon>
        <taxon>Chitinibacteraceae</taxon>
        <taxon>Chitinilyticum</taxon>
    </lineage>
</organism>
<dbReference type="EMBL" id="JADFUA010000008">
    <property type="protein sequence ID" value="MBE9610330.1"/>
    <property type="molecule type" value="Genomic_DNA"/>
</dbReference>
<accession>A0A8J7FJ71</accession>
<evidence type="ECO:0000313" key="2">
    <source>
        <dbReference type="Proteomes" id="UP000604481"/>
    </source>
</evidence>
<protein>
    <submittedName>
        <fullName evidence="1">Uncharacterized protein</fullName>
    </submittedName>
</protein>
<name>A0A8J7FJ71_9NEIS</name>
<sequence>MLPNRPLNEYLPQKFANGEQVRQFSKPCVQCGTMLHARHMHGVARLVEDHIAIAAKARCPSCGANFPVACVIDSTKQVRRVILPRLLFNLYLRSLGAQPGEAPAGARLDEVAFTPPPAAVANTAPAAAPSQSDDVLRAEDPVGRYQDRPIPAWVEIKGRRLQFDRVALNASGIQPGEYLLDGCLVYRQN</sequence>
<evidence type="ECO:0000313" key="1">
    <source>
        <dbReference type="EMBL" id="MBE9610330.1"/>
    </source>
</evidence>
<dbReference type="RefSeq" id="WP_194116855.1">
    <property type="nucleotide sequence ID" value="NZ_JADFUA010000008.1"/>
</dbReference>
<keyword evidence="2" id="KW-1185">Reference proteome</keyword>
<proteinExistence type="predicted"/>
<dbReference type="AlphaFoldDB" id="A0A8J7FJ71"/>
<dbReference type="Proteomes" id="UP000604481">
    <property type="component" value="Unassembled WGS sequence"/>
</dbReference>